<dbReference type="Ensembl" id="ENSCMIT00000012909.1">
    <property type="protein sequence ID" value="ENSCMIP00000012621.1"/>
    <property type="gene ID" value="ENSCMIG00000006408.1"/>
</dbReference>
<dbReference type="STRING" id="7868.ENSCMIP00000012621"/>
<evidence type="ECO:0000313" key="3">
    <source>
        <dbReference type="Proteomes" id="UP000314986"/>
    </source>
</evidence>
<reference evidence="3" key="2">
    <citation type="journal article" date="2007" name="PLoS Biol.">
        <title>Survey sequencing and comparative analysis of the elephant shark (Callorhinchus milii) genome.</title>
        <authorList>
            <person name="Venkatesh B."/>
            <person name="Kirkness E.F."/>
            <person name="Loh Y.H."/>
            <person name="Halpern A.L."/>
            <person name="Lee A.P."/>
            <person name="Johnson J."/>
            <person name="Dandona N."/>
            <person name="Viswanathan L.D."/>
            <person name="Tay A."/>
            <person name="Venter J.C."/>
            <person name="Strausberg R.L."/>
            <person name="Brenner S."/>
        </authorList>
    </citation>
    <scope>NUCLEOTIDE SEQUENCE [LARGE SCALE GENOMIC DNA]</scope>
</reference>
<dbReference type="AlphaFoldDB" id="A0A4W3HA00"/>
<dbReference type="Pfam" id="PF25541">
    <property type="entry name" value="TBCA_PH"/>
    <property type="match status" value="1"/>
</dbReference>
<dbReference type="GeneTree" id="ENSGT00940000161121"/>
<dbReference type="InterPro" id="IPR057971">
    <property type="entry name" value="PKHA4-7_TBCA"/>
</dbReference>
<sequence length="121" mass="13614">MEEFSQQPGMVERISYQQSLLQEELIHTRAKLCDITTEVERAWGEYEGLENELYLLRASCDLVSRCGDPQEQVGARRQLRMTEDVMFGLRGNKRSFQTAIGAITQPGIGEVASGLCAEEQS</sequence>
<feature type="domain" description="Pleckstrin homology" evidence="1">
    <location>
        <begin position="1"/>
        <end position="89"/>
    </location>
</feature>
<evidence type="ECO:0000313" key="2">
    <source>
        <dbReference type="Ensembl" id="ENSCMIP00000012621.1"/>
    </source>
</evidence>
<keyword evidence="3" id="KW-1185">Reference proteome</keyword>
<reference evidence="3" key="1">
    <citation type="journal article" date="2006" name="Science">
        <title>Ancient noncoding elements conserved in the human genome.</title>
        <authorList>
            <person name="Venkatesh B."/>
            <person name="Kirkness E.F."/>
            <person name="Loh Y.H."/>
            <person name="Halpern A.L."/>
            <person name="Lee A.P."/>
            <person name="Johnson J."/>
            <person name="Dandona N."/>
            <person name="Viswanathan L.D."/>
            <person name="Tay A."/>
            <person name="Venter J.C."/>
            <person name="Strausberg R.L."/>
            <person name="Brenner S."/>
        </authorList>
    </citation>
    <scope>NUCLEOTIDE SEQUENCE [LARGE SCALE GENOMIC DNA]</scope>
</reference>
<evidence type="ECO:0000259" key="1">
    <source>
        <dbReference type="Pfam" id="PF25541"/>
    </source>
</evidence>
<dbReference type="InParanoid" id="A0A4W3HA00"/>
<accession>A0A4W3HA00</accession>
<reference evidence="2" key="4">
    <citation type="submission" date="2025-08" db="UniProtKB">
        <authorList>
            <consortium name="Ensembl"/>
        </authorList>
    </citation>
    <scope>IDENTIFICATION</scope>
</reference>
<dbReference type="PANTHER" id="PTHR12752:SF7">
    <property type="entry name" value="PLECKSTRIN HOMOLOGY DOMAIN-CONTAINING FAMILY A MEMBER 4"/>
    <property type="match status" value="1"/>
</dbReference>
<protein>
    <recommendedName>
        <fullName evidence="1">Pleckstrin homology domain-containing protein</fullName>
    </recommendedName>
</protein>
<reference evidence="3" key="3">
    <citation type="journal article" date="2014" name="Nature">
        <title>Elephant shark genome provides unique insights into gnathostome evolution.</title>
        <authorList>
            <consortium name="International Elephant Shark Genome Sequencing Consortium"/>
            <person name="Venkatesh B."/>
            <person name="Lee A.P."/>
            <person name="Ravi V."/>
            <person name="Maurya A.K."/>
            <person name="Lian M.M."/>
            <person name="Swann J.B."/>
            <person name="Ohta Y."/>
            <person name="Flajnik M.F."/>
            <person name="Sutoh Y."/>
            <person name="Kasahara M."/>
            <person name="Hoon S."/>
            <person name="Gangu V."/>
            <person name="Roy S.W."/>
            <person name="Irimia M."/>
            <person name="Korzh V."/>
            <person name="Kondrychyn I."/>
            <person name="Lim Z.W."/>
            <person name="Tay B.H."/>
            <person name="Tohari S."/>
            <person name="Kong K.W."/>
            <person name="Ho S."/>
            <person name="Lorente-Galdos B."/>
            <person name="Quilez J."/>
            <person name="Marques-Bonet T."/>
            <person name="Raney B.J."/>
            <person name="Ingham P.W."/>
            <person name="Tay A."/>
            <person name="Hillier L.W."/>
            <person name="Minx P."/>
            <person name="Boehm T."/>
            <person name="Wilson R.K."/>
            <person name="Brenner S."/>
            <person name="Warren W.C."/>
        </authorList>
    </citation>
    <scope>NUCLEOTIDE SEQUENCE [LARGE SCALE GENOMIC DNA]</scope>
</reference>
<organism evidence="2 3">
    <name type="scientific">Callorhinchus milii</name>
    <name type="common">Ghost shark</name>
    <dbReference type="NCBI Taxonomy" id="7868"/>
    <lineage>
        <taxon>Eukaryota</taxon>
        <taxon>Metazoa</taxon>
        <taxon>Chordata</taxon>
        <taxon>Craniata</taxon>
        <taxon>Vertebrata</taxon>
        <taxon>Chondrichthyes</taxon>
        <taxon>Holocephali</taxon>
        <taxon>Chimaeriformes</taxon>
        <taxon>Callorhinchidae</taxon>
        <taxon>Callorhinchus</taxon>
    </lineage>
</organism>
<proteinExistence type="predicted"/>
<name>A0A4W3HA00_CALMI</name>
<reference evidence="2" key="5">
    <citation type="submission" date="2025-09" db="UniProtKB">
        <authorList>
            <consortium name="Ensembl"/>
        </authorList>
    </citation>
    <scope>IDENTIFICATION</scope>
</reference>
<dbReference type="Proteomes" id="UP000314986">
    <property type="component" value="Unassembled WGS sequence"/>
</dbReference>
<dbReference type="PANTHER" id="PTHR12752">
    <property type="entry name" value="PHOSPHOINOSITOL 3-PHOSPHATE-BINDING PROTEIN"/>
    <property type="match status" value="1"/>
</dbReference>